<evidence type="ECO:0000256" key="6">
    <source>
        <dbReference type="ARBA" id="ARBA00022801"/>
    </source>
</evidence>
<dbReference type="SUPFAM" id="SSF51445">
    <property type="entry name" value="(Trans)glycosidases"/>
    <property type="match status" value="1"/>
</dbReference>
<keyword evidence="6" id="KW-0378">Hydrolase</keyword>
<evidence type="ECO:0000256" key="9">
    <source>
        <dbReference type="ARBA" id="ARBA00023326"/>
    </source>
</evidence>
<proteinExistence type="inferred from homology"/>
<keyword evidence="7" id="KW-0119">Carbohydrate metabolism</keyword>
<keyword evidence="8" id="KW-0326">Glycosidase</keyword>
<organism evidence="12">
    <name type="scientific">Phaeodactylum tricornutum</name>
    <name type="common">Diatom</name>
    <dbReference type="NCBI Taxonomy" id="2850"/>
    <lineage>
        <taxon>Eukaryota</taxon>
        <taxon>Sar</taxon>
        <taxon>Stramenopiles</taxon>
        <taxon>Ochrophyta</taxon>
        <taxon>Bacillariophyta</taxon>
        <taxon>Bacillariophyceae</taxon>
        <taxon>Bacillariophycidae</taxon>
        <taxon>Naviculales</taxon>
        <taxon>Phaeodactylaceae</taxon>
        <taxon>Phaeodactylum</taxon>
    </lineage>
</organism>
<dbReference type="PRINTS" id="PR00134">
    <property type="entry name" value="GLHYDRLASE10"/>
</dbReference>
<sequence length="486" mass="54506">MISVTEDIEGTVTIRHGEGIDTDAIEDLKTLDANEDGGYHDDDLEIDDDDDTSTDGLTLKQVAMQCCKRIDVGAAVLPKPLFHPDIQDYDGSEELHDAAASIPTPYARVLGNEFNAIVVEHHLKWNPLCVSEPGPLPGEKPSDRIGRYDFHHADSVVDWALKRSMKVKGHVLVWHVTSPKILEDMEPEEVRKELRRHIFTVMGHFRGRIQVWDVVNEALAPDGTLADNVFLRKLGPSYIEDSFRWAHEADASAVLLYNDNKVEGIDSRKSDAFYELLADLKAKNVPVHGCGVQAHWNAAGVGWNRPPTPRSVKAQVRRLGQLGLTVNFSEMDVRVSQLPANLRQIAQRQIFHDLLAAALSEPAFDGVWLWGFTDRHTWVTHFYHDDEPLIFDEAYARKESYYGFRDALKTIAPGGCVGGGTLLSSDIDVDGNPWGHLWMQPDLVSHNTDEDFHGDSRPDWEQSIEVDDKEEDPRDATDSMELPPIS</sequence>
<accession>A0A8J9XC23</accession>
<keyword evidence="4" id="KW-0858">Xylan degradation</keyword>
<evidence type="ECO:0000256" key="5">
    <source>
        <dbReference type="ARBA" id="ARBA00022729"/>
    </source>
</evidence>
<evidence type="ECO:0000259" key="11">
    <source>
        <dbReference type="PROSITE" id="PS51760"/>
    </source>
</evidence>
<evidence type="ECO:0000256" key="7">
    <source>
        <dbReference type="ARBA" id="ARBA00023277"/>
    </source>
</evidence>
<feature type="domain" description="GH10" evidence="11">
    <location>
        <begin position="99"/>
        <end position="407"/>
    </location>
</feature>
<comment type="similarity">
    <text evidence="2">Belongs to the glycosyl hydrolase 10 (cellulase F) family.</text>
</comment>
<evidence type="ECO:0000256" key="3">
    <source>
        <dbReference type="ARBA" id="ARBA00012590"/>
    </source>
</evidence>
<name>A0A8J9XC23_PHATR</name>
<evidence type="ECO:0000256" key="2">
    <source>
        <dbReference type="ARBA" id="ARBA00007495"/>
    </source>
</evidence>
<dbReference type="EC" id="3.2.1.8" evidence="3"/>
<gene>
    <name evidence="12" type="ORF">PTTT1_LOCUS48066</name>
</gene>
<evidence type="ECO:0000256" key="4">
    <source>
        <dbReference type="ARBA" id="ARBA00022651"/>
    </source>
</evidence>
<dbReference type="Proteomes" id="UP000836788">
    <property type="component" value="Chromosome 6"/>
</dbReference>
<evidence type="ECO:0000256" key="8">
    <source>
        <dbReference type="ARBA" id="ARBA00023295"/>
    </source>
</evidence>
<dbReference type="SMART" id="SM00633">
    <property type="entry name" value="Glyco_10"/>
    <property type="match status" value="1"/>
</dbReference>
<evidence type="ECO:0000256" key="10">
    <source>
        <dbReference type="SAM" id="MobiDB-lite"/>
    </source>
</evidence>
<dbReference type="GO" id="GO:0031176">
    <property type="term" value="F:endo-1,4-beta-xylanase activity"/>
    <property type="evidence" value="ECO:0007669"/>
    <property type="project" value="UniProtKB-EC"/>
</dbReference>
<evidence type="ECO:0000313" key="12">
    <source>
        <dbReference type="EMBL" id="CAG9291762.1"/>
    </source>
</evidence>
<dbReference type="Pfam" id="PF00331">
    <property type="entry name" value="Glyco_hydro_10"/>
    <property type="match status" value="1"/>
</dbReference>
<feature type="region of interest" description="Disordered" evidence="10">
    <location>
        <begin position="448"/>
        <end position="486"/>
    </location>
</feature>
<dbReference type="GO" id="GO:0045493">
    <property type="term" value="P:xylan catabolic process"/>
    <property type="evidence" value="ECO:0007669"/>
    <property type="project" value="UniProtKB-KW"/>
</dbReference>
<evidence type="ECO:0000256" key="1">
    <source>
        <dbReference type="ARBA" id="ARBA00000681"/>
    </source>
</evidence>
<dbReference type="Gene3D" id="3.20.20.80">
    <property type="entry name" value="Glycosidases"/>
    <property type="match status" value="1"/>
</dbReference>
<dbReference type="InterPro" id="IPR001000">
    <property type="entry name" value="GH10_dom"/>
</dbReference>
<keyword evidence="9" id="KW-0624">Polysaccharide degradation</keyword>
<dbReference type="PANTHER" id="PTHR31490">
    <property type="entry name" value="GLYCOSYL HYDROLASE"/>
    <property type="match status" value="1"/>
</dbReference>
<protein>
    <recommendedName>
        <fullName evidence="3">endo-1,4-beta-xylanase</fullName>
        <ecNumber evidence="3">3.2.1.8</ecNumber>
    </recommendedName>
</protein>
<dbReference type="EMBL" id="OU594947">
    <property type="protein sequence ID" value="CAG9291762.1"/>
    <property type="molecule type" value="Genomic_DNA"/>
</dbReference>
<dbReference type="PROSITE" id="PS51760">
    <property type="entry name" value="GH10_2"/>
    <property type="match status" value="1"/>
</dbReference>
<reference evidence="12" key="1">
    <citation type="submission" date="2022-02" db="EMBL/GenBank/DDBJ databases">
        <authorList>
            <person name="Giguere J D."/>
        </authorList>
    </citation>
    <scope>NUCLEOTIDE SEQUENCE</scope>
    <source>
        <strain evidence="12">CCAP 1055/1</strain>
    </source>
</reference>
<keyword evidence="5" id="KW-0732">Signal</keyword>
<dbReference type="InterPro" id="IPR044846">
    <property type="entry name" value="GH10"/>
</dbReference>
<comment type="catalytic activity">
    <reaction evidence="1">
        <text>Endohydrolysis of (1-&gt;4)-beta-D-xylosidic linkages in xylans.</text>
        <dbReference type="EC" id="3.2.1.8"/>
    </reaction>
</comment>
<dbReference type="PANTHER" id="PTHR31490:SF88">
    <property type="entry name" value="BETA-XYLANASE"/>
    <property type="match status" value="1"/>
</dbReference>
<dbReference type="AlphaFoldDB" id="A0A8J9XC23"/>
<feature type="compositionally biased region" description="Basic and acidic residues" evidence="10">
    <location>
        <begin position="448"/>
        <end position="460"/>
    </location>
</feature>
<dbReference type="InterPro" id="IPR017853">
    <property type="entry name" value="GH"/>
</dbReference>